<evidence type="ECO:0008006" key="6">
    <source>
        <dbReference type="Google" id="ProtNLM"/>
    </source>
</evidence>
<dbReference type="AlphaFoldDB" id="A0A9K3L535"/>
<name>A0A9K3L535_9STRA</name>
<sequence>MGSSDTAAAESASDETSKTAPKATNATTTRLEPVLHSILKSCILIGLGVIAGYGLFHAIFRYRCADVLDEMERGYNQSVASLTELYQKSVDDHQQCLNSDDKTQEIYELRGRLEAQSDLVASHRSLLQKHQVSTSRLEEIELLLQQKEAELFIIQKRIDLRNQEKEELEKELEELKQSIVVELGEKTEIIQSLESSVQAFQATEREYLNHIQTRHAVMSRQFFGKGPYYVKFSLDLPGLGDSFFVAEVATRRIFPLSVFTLLTLVESGFYNDLTMVNGGNGAVVLGSTLEGDGKSLEEKLQGLGFLGGASMYFAEWSSEYPCPPGALGFIDRGPSLHFHAMSGEEGDYHSCFAEVIRGMDTLQAIHEALRDGGSLRLTSAIVLLSSDEGDNKTEL</sequence>
<reference evidence="4" key="2">
    <citation type="submission" date="2021-04" db="EMBL/GenBank/DDBJ databases">
        <authorList>
            <person name="Podell S."/>
        </authorList>
    </citation>
    <scope>NUCLEOTIDE SEQUENCE</scope>
    <source>
        <strain evidence="4">Hildebrandi</strain>
    </source>
</reference>
<feature type="coiled-coil region" evidence="1">
    <location>
        <begin position="137"/>
        <end position="185"/>
    </location>
</feature>
<keyword evidence="5" id="KW-1185">Reference proteome</keyword>
<keyword evidence="1" id="KW-0175">Coiled coil</keyword>
<feature type="region of interest" description="Disordered" evidence="2">
    <location>
        <begin position="1"/>
        <end position="25"/>
    </location>
</feature>
<feature type="compositionally biased region" description="Low complexity" evidence="2">
    <location>
        <begin position="1"/>
        <end position="11"/>
    </location>
</feature>
<gene>
    <name evidence="4" type="ORF">IV203_000338</name>
</gene>
<evidence type="ECO:0000313" key="5">
    <source>
        <dbReference type="Proteomes" id="UP000693970"/>
    </source>
</evidence>
<dbReference type="EMBL" id="JAGRRH010000015">
    <property type="protein sequence ID" value="KAG7355652.1"/>
    <property type="molecule type" value="Genomic_DNA"/>
</dbReference>
<keyword evidence="3" id="KW-1133">Transmembrane helix</keyword>
<accession>A0A9K3L535</accession>
<proteinExistence type="predicted"/>
<evidence type="ECO:0000256" key="1">
    <source>
        <dbReference type="SAM" id="Coils"/>
    </source>
</evidence>
<evidence type="ECO:0000256" key="2">
    <source>
        <dbReference type="SAM" id="MobiDB-lite"/>
    </source>
</evidence>
<comment type="caution">
    <text evidence="4">The sequence shown here is derived from an EMBL/GenBank/DDBJ whole genome shotgun (WGS) entry which is preliminary data.</text>
</comment>
<evidence type="ECO:0000313" key="4">
    <source>
        <dbReference type="EMBL" id="KAG7355652.1"/>
    </source>
</evidence>
<protein>
    <recommendedName>
        <fullName evidence="6">PPIase cyclophilin-type domain-containing protein</fullName>
    </recommendedName>
</protein>
<organism evidence="4 5">
    <name type="scientific">Nitzschia inconspicua</name>
    <dbReference type="NCBI Taxonomy" id="303405"/>
    <lineage>
        <taxon>Eukaryota</taxon>
        <taxon>Sar</taxon>
        <taxon>Stramenopiles</taxon>
        <taxon>Ochrophyta</taxon>
        <taxon>Bacillariophyta</taxon>
        <taxon>Bacillariophyceae</taxon>
        <taxon>Bacillariophycidae</taxon>
        <taxon>Bacillariales</taxon>
        <taxon>Bacillariaceae</taxon>
        <taxon>Nitzschia</taxon>
    </lineage>
</organism>
<evidence type="ECO:0000256" key="3">
    <source>
        <dbReference type="SAM" id="Phobius"/>
    </source>
</evidence>
<reference evidence="4" key="1">
    <citation type="journal article" date="2021" name="Sci. Rep.">
        <title>Diploid genomic architecture of Nitzschia inconspicua, an elite biomass production diatom.</title>
        <authorList>
            <person name="Oliver A."/>
            <person name="Podell S."/>
            <person name="Pinowska A."/>
            <person name="Traller J.C."/>
            <person name="Smith S.R."/>
            <person name="McClure R."/>
            <person name="Beliaev A."/>
            <person name="Bohutskyi P."/>
            <person name="Hill E.A."/>
            <person name="Rabines A."/>
            <person name="Zheng H."/>
            <person name="Allen L.Z."/>
            <person name="Kuo A."/>
            <person name="Grigoriev I.V."/>
            <person name="Allen A.E."/>
            <person name="Hazlebeck D."/>
            <person name="Allen E.E."/>
        </authorList>
    </citation>
    <scope>NUCLEOTIDE SEQUENCE</scope>
    <source>
        <strain evidence="4">Hildebrandi</strain>
    </source>
</reference>
<feature type="transmembrane region" description="Helical" evidence="3">
    <location>
        <begin position="38"/>
        <end position="56"/>
    </location>
</feature>
<keyword evidence="3" id="KW-0472">Membrane</keyword>
<dbReference type="Proteomes" id="UP000693970">
    <property type="component" value="Unassembled WGS sequence"/>
</dbReference>
<keyword evidence="3" id="KW-0812">Transmembrane</keyword>